<dbReference type="Proteomes" id="UP001153678">
    <property type="component" value="Unassembled WGS sequence"/>
</dbReference>
<gene>
    <name evidence="1" type="ORF">FWILDA_LOCUS3823</name>
</gene>
<reference evidence="1" key="1">
    <citation type="submission" date="2022-08" db="EMBL/GenBank/DDBJ databases">
        <authorList>
            <person name="Kallberg Y."/>
            <person name="Tangrot J."/>
            <person name="Rosling A."/>
        </authorList>
    </citation>
    <scope>NUCLEOTIDE SEQUENCE</scope>
    <source>
        <strain evidence="1">Wild A</strain>
    </source>
</reference>
<evidence type="ECO:0000313" key="1">
    <source>
        <dbReference type="EMBL" id="CAI2168920.1"/>
    </source>
</evidence>
<evidence type="ECO:0000313" key="2">
    <source>
        <dbReference type="Proteomes" id="UP001153678"/>
    </source>
</evidence>
<dbReference type="OrthoDB" id="2438994at2759"/>
<proteinExistence type="predicted"/>
<keyword evidence="2" id="KW-1185">Reference proteome</keyword>
<accession>A0A9W4SJ61</accession>
<protein>
    <submittedName>
        <fullName evidence="1">6089_t:CDS:1</fullName>
    </submittedName>
</protein>
<name>A0A9W4SJ61_9GLOM</name>
<dbReference type="AlphaFoldDB" id="A0A9W4SJ61"/>
<sequence>MPADKETEGNPNLIITKWINNVEHENQFVDNDDDVTLLYSEWDTDFN</sequence>
<organism evidence="1 2">
    <name type="scientific">Funneliformis geosporum</name>
    <dbReference type="NCBI Taxonomy" id="1117311"/>
    <lineage>
        <taxon>Eukaryota</taxon>
        <taxon>Fungi</taxon>
        <taxon>Fungi incertae sedis</taxon>
        <taxon>Mucoromycota</taxon>
        <taxon>Glomeromycotina</taxon>
        <taxon>Glomeromycetes</taxon>
        <taxon>Glomerales</taxon>
        <taxon>Glomeraceae</taxon>
        <taxon>Funneliformis</taxon>
    </lineage>
</organism>
<dbReference type="EMBL" id="CAMKVN010000533">
    <property type="protein sequence ID" value="CAI2168920.1"/>
    <property type="molecule type" value="Genomic_DNA"/>
</dbReference>
<comment type="caution">
    <text evidence="1">The sequence shown here is derived from an EMBL/GenBank/DDBJ whole genome shotgun (WGS) entry which is preliminary data.</text>
</comment>